<name>A0A2T1LV87_9CHRO</name>
<dbReference type="Gene3D" id="3.30.450.40">
    <property type="match status" value="1"/>
</dbReference>
<dbReference type="EMBL" id="PXOH01000019">
    <property type="protein sequence ID" value="PSF35589.1"/>
    <property type="molecule type" value="Genomic_DNA"/>
</dbReference>
<evidence type="ECO:0000313" key="3">
    <source>
        <dbReference type="Proteomes" id="UP000239001"/>
    </source>
</evidence>
<dbReference type="GO" id="GO:1902201">
    <property type="term" value="P:negative regulation of bacterial-type flagellum-dependent cell motility"/>
    <property type="evidence" value="ECO:0007669"/>
    <property type="project" value="TreeGrafter"/>
</dbReference>
<reference evidence="2 3" key="1">
    <citation type="submission" date="2018-03" db="EMBL/GenBank/DDBJ databases">
        <title>The ancient ancestry and fast evolution of plastids.</title>
        <authorList>
            <person name="Moore K.R."/>
            <person name="Magnabosco C."/>
            <person name="Momper L."/>
            <person name="Gold D.A."/>
            <person name="Bosak T."/>
            <person name="Fournier G.P."/>
        </authorList>
    </citation>
    <scope>NUCLEOTIDE SEQUENCE [LARGE SCALE GENOMIC DNA]</scope>
    <source>
        <strain evidence="2 3">CCALA 016</strain>
    </source>
</reference>
<dbReference type="SMART" id="SM00065">
    <property type="entry name" value="GAF"/>
    <property type="match status" value="1"/>
</dbReference>
<dbReference type="Pfam" id="PF00990">
    <property type="entry name" value="GGDEF"/>
    <property type="match status" value="1"/>
</dbReference>
<keyword evidence="3" id="KW-1185">Reference proteome</keyword>
<dbReference type="InterPro" id="IPR050469">
    <property type="entry name" value="Diguanylate_Cyclase"/>
</dbReference>
<proteinExistence type="predicted"/>
<feature type="domain" description="GGDEF" evidence="1">
    <location>
        <begin position="316"/>
        <end position="453"/>
    </location>
</feature>
<dbReference type="CDD" id="cd01949">
    <property type="entry name" value="GGDEF"/>
    <property type="match status" value="1"/>
</dbReference>
<protein>
    <submittedName>
        <fullName evidence="2">GGDEF domain-containing protein</fullName>
    </submittedName>
</protein>
<accession>A0A2T1LV87</accession>
<dbReference type="AlphaFoldDB" id="A0A2T1LV87"/>
<dbReference type="InterPro" id="IPR029787">
    <property type="entry name" value="Nucleotide_cyclase"/>
</dbReference>
<dbReference type="OrthoDB" id="433883at2"/>
<dbReference type="InterPro" id="IPR043128">
    <property type="entry name" value="Rev_trsase/Diguanyl_cyclase"/>
</dbReference>
<dbReference type="SUPFAM" id="SSF55781">
    <property type="entry name" value="GAF domain-like"/>
    <property type="match status" value="1"/>
</dbReference>
<dbReference type="SMART" id="SM00267">
    <property type="entry name" value="GGDEF"/>
    <property type="match status" value="1"/>
</dbReference>
<dbReference type="GO" id="GO:0005886">
    <property type="term" value="C:plasma membrane"/>
    <property type="evidence" value="ECO:0007669"/>
    <property type="project" value="TreeGrafter"/>
</dbReference>
<gene>
    <name evidence="2" type="ORF">C7H19_16425</name>
</gene>
<dbReference type="NCBIfam" id="TIGR00254">
    <property type="entry name" value="GGDEF"/>
    <property type="match status" value="1"/>
</dbReference>
<evidence type="ECO:0000313" key="2">
    <source>
        <dbReference type="EMBL" id="PSF35589.1"/>
    </source>
</evidence>
<dbReference type="InterPro" id="IPR003018">
    <property type="entry name" value="GAF"/>
</dbReference>
<dbReference type="Gene3D" id="3.30.70.270">
    <property type="match status" value="1"/>
</dbReference>
<comment type="caution">
    <text evidence="2">The sequence shown here is derived from an EMBL/GenBank/DDBJ whole genome shotgun (WGS) entry which is preliminary data.</text>
</comment>
<dbReference type="PANTHER" id="PTHR45138">
    <property type="entry name" value="REGULATORY COMPONENTS OF SENSORY TRANSDUCTION SYSTEM"/>
    <property type="match status" value="1"/>
</dbReference>
<dbReference type="Pfam" id="PF01590">
    <property type="entry name" value="GAF"/>
    <property type="match status" value="1"/>
</dbReference>
<dbReference type="GO" id="GO:0043709">
    <property type="term" value="P:cell adhesion involved in single-species biofilm formation"/>
    <property type="evidence" value="ECO:0007669"/>
    <property type="project" value="TreeGrafter"/>
</dbReference>
<sequence length="454" mass="51960">MIQINLKKILLKPNILAILEQLQEQLKIEISICDTENNYLLGQDNSAFTYQRPIEIEGQVLCWLQSIDEKAEIIRNILNFTLQQEFEKKSLAKEILEKYEEINLFYDLSSKISTCLKVEEVVQVIYKEVKKLINVDYISVILVNSITGELETLITGRDKVTKKAADKNYLGIANYVLQSGNPEIINDVLTDQRYSPGTTQFRSLICAPLTIQNEIIGVINISHPETMTYTTSDLKLIVSLTSQIAAAIQTVQYYEQLKEYSQTLEQKVAERTLELENAKYELEKLATIDQLTQLANRRKFDEYLLYEWKRLKREKLPISLILCDVDYFKLYNDCNGHLRGDECLRKVAQVLQNTIRRPADLAVRYGGEEFAIVLSNTNGDGAIKVAQRIQMAIEDLKIFHPLSTVSQYVTISQGISSLFPTPTNYPEDLIKMADLGLYQAKNSGRNCYILNLLN</sequence>
<dbReference type="GO" id="GO:0052621">
    <property type="term" value="F:diguanylate cyclase activity"/>
    <property type="evidence" value="ECO:0007669"/>
    <property type="project" value="TreeGrafter"/>
</dbReference>
<reference evidence="2 3" key="2">
    <citation type="submission" date="2018-03" db="EMBL/GenBank/DDBJ databases">
        <authorList>
            <person name="Keele B.F."/>
        </authorList>
    </citation>
    <scope>NUCLEOTIDE SEQUENCE [LARGE SCALE GENOMIC DNA]</scope>
    <source>
        <strain evidence="2 3">CCALA 016</strain>
    </source>
</reference>
<evidence type="ECO:0000259" key="1">
    <source>
        <dbReference type="PROSITE" id="PS50887"/>
    </source>
</evidence>
<dbReference type="Proteomes" id="UP000239001">
    <property type="component" value="Unassembled WGS sequence"/>
</dbReference>
<dbReference type="FunFam" id="3.30.70.270:FF:000001">
    <property type="entry name" value="Diguanylate cyclase domain protein"/>
    <property type="match status" value="1"/>
</dbReference>
<dbReference type="InterPro" id="IPR029016">
    <property type="entry name" value="GAF-like_dom_sf"/>
</dbReference>
<dbReference type="PANTHER" id="PTHR45138:SF9">
    <property type="entry name" value="DIGUANYLATE CYCLASE DGCM-RELATED"/>
    <property type="match status" value="1"/>
</dbReference>
<dbReference type="InterPro" id="IPR000160">
    <property type="entry name" value="GGDEF_dom"/>
</dbReference>
<dbReference type="RefSeq" id="WP_106458002.1">
    <property type="nucleotide sequence ID" value="NZ_PXOH01000019.1"/>
</dbReference>
<dbReference type="PROSITE" id="PS50887">
    <property type="entry name" value="GGDEF"/>
    <property type="match status" value="1"/>
</dbReference>
<dbReference type="SUPFAM" id="SSF55073">
    <property type="entry name" value="Nucleotide cyclase"/>
    <property type="match status" value="1"/>
</dbReference>
<organism evidence="2 3">
    <name type="scientific">Aphanothece hegewaldii CCALA 016</name>
    <dbReference type="NCBI Taxonomy" id="2107694"/>
    <lineage>
        <taxon>Bacteria</taxon>
        <taxon>Bacillati</taxon>
        <taxon>Cyanobacteriota</taxon>
        <taxon>Cyanophyceae</taxon>
        <taxon>Oscillatoriophycideae</taxon>
        <taxon>Chroococcales</taxon>
        <taxon>Aphanothecaceae</taxon>
        <taxon>Aphanothece</taxon>
    </lineage>
</organism>